<dbReference type="Proteomes" id="UP000199393">
    <property type="component" value="Chromosome I"/>
</dbReference>
<protein>
    <submittedName>
        <fullName evidence="2">Uncharacterized protein</fullName>
    </submittedName>
</protein>
<accession>A0A1C3N5K8</accession>
<evidence type="ECO:0000313" key="2">
    <source>
        <dbReference type="EMBL" id="SBV27870.1"/>
    </source>
</evidence>
<dbReference type="EMBL" id="LT598496">
    <property type="protein sequence ID" value="SBV27870.1"/>
    <property type="molecule type" value="Genomic_DNA"/>
</dbReference>
<dbReference type="RefSeq" id="WP_091592038.1">
    <property type="nucleotide sequence ID" value="NZ_JBHRWG010000004.1"/>
</dbReference>
<dbReference type="PROSITE" id="PS51257">
    <property type="entry name" value="PROKAR_LIPOPROTEIN"/>
    <property type="match status" value="1"/>
</dbReference>
<organism evidence="2 3">
    <name type="scientific">Micromonospora krabiensis</name>
    <dbReference type="NCBI Taxonomy" id="307121"/>
    <lineage>
        <taxon>Bacteria</taxon>
        <taxon>Bacillati</taxon>
        <taxon>Actinomycetota</taxon>
        <taxon>Actinomycetes</taxon>
        <taxon>Micromonosporales</taxon>
        <taxon>Micromonosporaceae</taxon>
        <taxon>Micromonospora</taxon>
    </lineage>
</organism>
<keyword evidence="1" id="KW-0732">Signal</keyword>
<dbReference type="PATRIC" id="fig|307121.4.peg.3470"/>
<keyword evidence="3" id="KW-1185">Reference proteome</keyword>
<feature type="signal peptide" evidence="1">
    <location>
        <begin position="1"/>
        <end position="24"/>
    </location>
</feature>
<evidence type="ECO:0000256" key="1">
    <source>
        <dbReference type="SAM" id="SignalP"/>
    </source>
</evidence>
<proteinExistence type="predicted"/>
<feature type="chain" id="PRO_5008678684" evidence="1">
    <location>
        <begin position="25"/>
        <end position="149"/>
    </location>
</feature>
<evidence type="ECO:0000313" key="3">
    <source>
        <dbReference type="Proteomes" id="UP000199393"/>
    </source>
</evidence>
<sequence length="149" mass="15495">MMLRKAFGALLALLTFGTVLVVTAAPSQAAVACSGTVTYSYAYPPSNPVAELVIYYNSTNGGTNSACMYHRGAAYGSSARTSVQIARCAETSGTGSCTATAVSSKDNGDYLYYAGPRGVTGTANNCVDAYGEMDWAGTTYWIRSGRQGC</sequence>
<dbReference type="AlphaFoldDB" id="A0A1C3N5K8"/>
<reference evidence="3" key="1">
    <citation type="submission" date="2016-06" db="EMBL/GenBank/DDBJ databases">
        <authorList>
            <person name="Varghese N."/>
        </authorList>
    </citation>
    <scope>NUCLEOTIDE SEQUENCE [LARGE SCALE GENOMIC DNA]</scope>
    <source>
        <strain evidence="3">DSM 45344</strain>
    </source>
</reference>
<dbReference type="OrthoDB" id="4239053at2"/>
<name>A0A1C3N5K8_9ACTN</name>
<gene>
    <name evidence="2" type="ORF">GA0070620_3401</name>
</gene>